<organism evidence="6">
    <name type="scientific">Salvia splendens</name>
    <name type="common">Scarlet sage</name>
    <dbReference type="NCBI Taxonomy" id="180675"/>
    <lineage>
        <taxon>Eukaryota</taxon>
        <taxon>Viridiplantae</taxon>
        <taxon>Streptophyta</taxon>
        <taxon>Embryophyta</taxon>
        <taxon>Tracheophyta</taxon>
        <taxon>Spermatophyta</taxon>
        <taxon>Magnoliopsida</taxon>
        <taxon>eudicotyledons</taxon>
        <taxon>Gunneridae</taxon>
        <taxon>Pentapetalae</taxon>
        <taxon>asterids</taxon>
        <taxon>lamiids</taxon>
        <taxon>Lamiales</taxon>
        <taxon>Lamiaceae</taxon>
        <taxon>Nepetoideae</taxon>
        <taxon>Mentheae</taxon>
        <taxon>Salviinae</taxon>
        <taxon>Salvia</taxon>
        <taxon>Salvia subgen. Calosphace</taxon>
        <taxon>core Calosphace</taxon>
    </lineage>
</organism>
<dbReference type="GO" id="GO:0008234">
    <property type="term" value="F:cysteine-type peptidase activity"/>
    <property type="evidence" value="ECO:0007669"/>
    <property type="project" value="InterPro"/>
</dbReference>
<evidence type="ECO:0000313" key="7">
    <source>
        <dbReference type="Proteomes" id="UP000298416"/>
    </source>
</evidence>
<dbReference type="PANTHER" id="PTHR34835">
    <property type="entry name" value="OS07G0283600 PROTEIN-RELATED"/>
    <property type="match status" value="1"/>
</dbReference>
<dbReference type="PROSITE" id="PS50600">
    <property type="entry name" value="ULP_PROTEASE"/>
    <property type="match status" value="1"/>
</dbReference>
<feature type="region of interest" description="Disordered" evidence="4">
    <location>
        <begin position="520"/>
        <end position="578"/>
    </location>
</feature>
<protein>
    <recommendedName>
        <fullName evidence="5">Ubiquitin-like protease family profile domain-containing protein</fullName>
    </recommendedName>
</protein>
<keyword evidence="3" id="KW-0378">Hydrolase</keyword>
<dbReference type="SUPFAM" id="SSF54001">
    <property type="entry name" value="Cysteine proteinases"/>
    <property type="match status" value="1"/>
</dbReference>
<evidence type="ECO:0000256" key="4">
    <source>
        <dbReference type="SAM" id="MobiDB-lite"/>
    </source>
</evidence>
<dbReference type="Proteomes" id="UP000298416">
    <property type="component" value="Unassembled WGS sequence"/>
</dbReference>
<feature type="region of interest" description="Disordered" evidence="4">
    <location>
        <begin position="1016"/>
        <end position="1046"/>
    </location>
</feature>
<gene>
    <name evidence="6" type="ORF">SASPL_127064</name>
</gene>
<evidence type="ECO:0000313" key="6">
    <source>
        <dbReference type="EMBL" id="KAG6414344.1"/>
    </source>
</evidence>
<evidence type="ECO:0000256" key="3">
    <source>
        <dbReference type="ARBA" id="ARBA00022801"/>
    </source>
</evidence>
<dbReference type="GO" id="GO:0006508">
    <property type="term" value="P:proteolysis"/>
    <property type="evidence" value="ECO:0007669"/>
    <property type="project" value="UniProtKB-KW"/>
</dbReference>
<dbReference type="InterPro" id="IPR038765">
    <property type="entry name" value="Papain-like_cys_pep_sf"/>
</dbReference>
<reference evidence="6" key="1">
    <citation type="submission" date="2018-01" db="EMBL/GenBank/DDBJ databases">
        <authorList>
            <person name="Mao J.F."/>
        </authorList>
    </citation>
    <scope>NUCLEOTIDE SEQUENCE</scope>
    <source>
        <strain evidence="6">Huo1</strain>
        <tissue evidence="6">Leaf</tissue>
    </source>
</reference>
<feature type="domain" description="Ubiquitin-like protease family profile" evidence="5">
    <location>
        <begin position="1049"/>
        <end position="1242"/>
    </location>
</feature>
<evidence type="ECO:0000256" key="2">
    <source>
        <dbReference type="ARBA" id="ARBA00022670"/>
    </source>
</evidence>
<accession>A0A8X8ZSA7</accession>
<evidence type="ECO:0000259" key="5">
    <source>
        <dbReference type="PROSITE" id="PS50600"/>
    </source>
</evidence>
<dbReference type="PANTHER" id="PTHR34835:SF90">
    <property type="entry name" value="AMINOTRANSFERASE-LIKE PLANT MOBILE DOMAIN-CONTAINING PROTEIN"/>
    <property type="match status" value="1"/>
</dbReference>
<feature type="region of interest" description="Disordered" evidence="4">
    <location>
        <begin position="445"/>
        <end position="487"/>
    </location>
</feature>
<feature type="compositionally biased region" description="Basic and acidic residues" evidence="4">
    <location>
        <begin position="459"/>
        <end position="482"/>
    </location>
</feature>
<feature type="compositionally biased region" description="Basic and acidic residues" evidence="4">
    <location>
        <begin position="537"/>
        <end position="560"/>
    </location>
</feature>
<dbReference type="Gene3D" id="3.40.395.10">
    <property type="entry name" value="Adenoviral Proteinase, Chain A"/>
    <property type="match status" value="1"/>
</dbReference>
<evidence type="ECO:0000256" key="1">
    <source>
        <dbReference type="ARBA" id="ARBA00005234"/>
    </source>
</evidence>
<feature type="compositionally biased region" description="Polar residues" evidence="4">
    <location>
        <begin position="1020"/>
        <end position="1029"/>
    </location>
</feature>
<comment type="similarity">
    <text evidence="1">Belongs to the peptidase C48 family.</text>
</comment>
<sequence>MNIEKKQKKSIENEKQSENAENVSQRLLVKMKPLFFVEAISQLNEAQINSVKEIGFESVLHYKIEYIPSRLAFSLLKSFDEEKCKIKLYNGKKIHITEEDVELVYGFPRGNITYYREKWKSNAPFMRELAEQCDTKPGNVNHKAVEQLMLADKEGGPQFKRLFLVLLESALIEPSTCGMIKSKIGDIVDDLDNVRNINWCSYTISVLKFAIDNWSKTEKNAFAGPLPFLMLYYLDRVTQDTRPVPRTFPLMKGWKSEHLQAREDRETSEGVFGLGRIKKRYVRTLEPHEEEKQEVEVDEQMPQQQIPDDCAVGSSQNLLPKDFIQEEQQQGNEEKNVDISDGRTNLVRVLKEASSQSKNNDLFEFICDIARSAIGSQKSPVASVSDTFLHLSQSYNINNDVAVDNWKAMFDSIRNAEKANETIEDLNEFPTFRLEDFFDKAVEQRNKDNLPTSTVGDPEEVRPSVEEDEQRKENMICDDHNESNSPILTAILGSPRTASPSLPQQEVNASEHDNTLASLIGSENRGSELTSPVGDPEEARPSVEEDKQRKENMICDDHNESNSPILTAILGSPRTSSPSLQQQEVNVSEHDNTLASLIGSENRGSELEIQEDVEADRELRTQDALHILSKVCDDYEIRNNEEAIKATNIIVDIINEQEDREDAAACSIVEYMMQEGLETMDDTPPEWNVQKQGYKWIEKMHEEKEKTPENTERRMTVYQVFFPVFTSGYYYLVVFWMKINKIEIIDSVKPPKGKDPLENYSIEVGILLWKLMKGRKLEIKKQRKNLLQVKEKWKSNVPFMRELAEQCDTKPGNVNHKAVEQLMLADKEGGPQFKRLFLVLLESALIEPSTCGMIKSKIGEIVDDLNNVRNINWCSYTISVLKFAIDNWSKTEKNAFAGPLPFLMLCYLDRVIQDKRPVPRSLPLMKGWKSEHLQAREDKEIREGVFVGSQTTTIEAVNEKCQLLSKMFEEDKPETFDHWKIIFESMLLAQKEKEALEDLAEFPTFKTPRFLDKYAEQGNRENNPTSLVSNPKGAAEEAEGEGTKEDTVVDYSNESASPILPPAAGPTDDAYVETNKEKQQDKGKEKEENIVKNFNVTNRPDNWDASKARKNFISQIDNEIQRRPDFNWKEIDLVITSHNDIYVFFPVCANFHYYLVVYWMKKNTIEIIDNSKPHKDMDPFEKYDIDIGLMKDMFEAYFIEKKMLDISENINKSSLNFLHLEWATSTNKKDCGVYLMRHMETYVGKKGSKWDIGFSARSVKIPKILRGRYCYTMISSIYNNQRSPMLQLAHDWMEANMEKLLELNNKYKKLFSCRKK</sequence>
<proteinExistence type="inferred from homology"/>
<keyword evidence="2" id="KW-0645">Protease</keyword>
<name>A0A8X8ZSA7_SALSN</name>
<comment type="caution">
    <text evidence="6">The sequence shown here is derived from an EMBL/GenBank/DDBJ whole genome shotgun (WGS) entry which is preliminary data.</text>
</comment>
<dbReference type="EMBL" id="PNBA02000009">
    <property type="protein sequence ID" value="KAG6414344.1"/>
    <property type="molecule type" value="Genomic_DNA"/>
</dbReference>
<keyword evidence="7" id="KW-1185">Reference proteome</keyword>
<reference evidence="6" key="2">
    <citation type="submission" date="2020-08" db="EMBL/GenBank/DDBJ databases">
        <title>Plant Genome Project.</title>
        <authorList>
            <person name="Zhang R.-G."/>
        </authorList>
    </citation>
    <scope>NUCLEOTIDE SEQUENCE</scope>
    <source>
        <strain evidence="6">Huo1</strain>
        <tissue evidence="6">Leaf</tissue>
    </source>
</reference>
<dbReference type="InterPro" id="IPR003653">
    <property type="entry name" value="Peptidase_C48_C"/>
</dbReference>